<evidence type="ECO:0000256" key="1">
    <source>
        <dbReference type="ARBA" id="ARBA00004141"/>
    </source>
</evidence>
<keyword evidence="7" id="KW-1185">Reference proteome</keyword>
<dbReference type="GO" id="GO:0016020">
    <property type="term" value="C:membrane"/>
    <property type="evidence" value="ECO:0007669"/>
    <property type="project" value="UniProtKB-SubCell"/>
</dbReference>
<evidence type="ECO:0000256" key="3">
    <source>
        <dbReference type="ARBA" id="ARBA00022989"/>
    </source>
</evidence>
<feature type="transmembrane region" description="Helical" evidence="5">
    <location>
        <begin position="175"/>
        <end position="193"/>
    </location>
</feature>
<comment type="caution">
    <text evidence="6">The sequence shown here is derived from an EMBL/GenBank/DDBJ whole genome shotgun (WGS) entry which is preliminary data.</text>
</comment>
<feature type="transmembrane region" description="Helical" evidence="5">
    <location>
        <begin position="237"/>
        <end position="257"/>
    </location>
</feature>
<sequence length="318" mass="34602">MRSSLVWTILQIAFAISAPFSPNYILYLILRTLIGMAGIAGFTTHFTSCIEVLTSSGRNTFEIANTATSIIGLGTLPLTAFYVRNHITLQIIAGGLIILTAVIRCITPESARWHLSIGEVEAATKVTRIMARVNGKEVENHEELLQGIAEEERKKEGGKKATIIDLFRTPRMRRITFIVYAIWFACVFANYAVHLNIGTLIPGNIYLNMYLVLGLSQIMVLPIKYLTYYKIGRVKGFMLALITSGLFSFSMIGFVRLTDITALPAVASLLGVAFATTASNVVYLYSGEIFPTPARAAGLGGGSSFGRIGGLIAPQIPL</sequence>
<evidence type="ECO:0000313" key="7">
    <source>
        <dbReference type="Proteomes" id="UP000749559"/>
    </source>
</evidence>
<feature type="transmembrane region" description="Helical" evidence="5">
    <location>
        <begin position="89"/>
        <end position="107"/>
    </location>
</feature>
<dbReference type="InterPro" id="IPR036259">
    <property type="entry name" value="MFS_trans_sf"/>
</dbReference>
<dbReference type="OrthoDB" id="2544694at2759"/>
<dbReference type="SUPFAM" id="SSF103473">
    <property type="entry name" value="MFS general substrate transporter"/>
    <property type="match status" value="1"/>
</dbReference>
<feature type="transmembrane region" description="Helical" evidence="5">
    <location>
        <begin position="205"/>
        <end position="225"/>
    </location>
</feature>
<dbReference type="InterPro" id="IPR005828">
    <property type="entry name" value="MFS_sugar_transport-like"/>
</dbReference>
<name>A0A8S4Q2B1_OWEFU</name>
<dbReference type="Pfam" id="PF00083">
    <property type="entry name" value="Sugar_tr"/>
    <property type="match status" value="1"/>
</dbReference>
<evidence type="ECO:0000256" key="4">
    <source>
        <dbReference type="ARBA" id="ARBA00023136"/>
    </source>
</evidence>
<dbReference type="EMBL" id="CAIIXF020000011">
    <property type="protein sequence ID" value="CAH1800290.1"/>
    <property type="molecule type" value="Genomic_DNA"/>
</dbReference>
<protein>
    <submittedName>
        <fullName evidence="6">Uncharacterized protein</fullName>
    </submittedName>
</protein>
<feature type="transmembrane region" description="Helical" evidence="5">
    <location>
        <begin position="63"/>
        <end position="83"/>
    </location>
</feature>
<keyword evidence="4 5" id="KW-0472">Membrane</keyword>
<evidence type="ECO:0000256" key="2">
    <source>
        <dbReference type="ARBA" id="ARBA00022692"/>
    </source>
</evidence>
<dbReference type="GO" id="GO:0022857">
    <property type="term" value="F:transmembrane transporter activity"/>
    <property type="evidence" value="ECO:0007669"/>
    <property type="project" value="InterPro"/>
</dbReference>
<evidence type="ECO:0000256" key="5">
    <source>
        <dbReference type="SAM" id="Phobius"/>
    </source>
</evidence>
<dbReference type="PANTHER" id="PTHR24064">
    <property type="entry name" value="SOLUTE CARRIER FAMILY 22 MEMBER"/>
    <property type="match status" value="1"/>
</dbReference>
<keyword evidence="2 5" id="KW-0812">Transmembrane</keyword>
<feature type="non-terminal residue" evidence="6">
    <location>
        <position position="1"/>
    </location>
</feature>
<keyword evidence="3 5" id="KW-1133">Transmembrane helix</keyword>
<reference evidence="6" key="1">
    <citation type="submission" date="2022-03" db="EMBL/GenBank/DDBJ databases">
        <authorList>
            <person name="Martin C."/>
        </authorList>
    </citation>
    <scope>NUCLEOTIDE SEQUENCE</scope>
</reference>
<comment type="subcellular location">
    <subcellularLocation>
        <location evidence="1">Membrane</location>
        <topology evidence="1">Multi-pass membrane protein</topology>
    </subcellularLocation>
</comment>
<organism evidence="6 7">
    <name type="scientific">Owenia fusiformis</name>
    <name type="common">Polychaete worm</name>
    <dbReference type="NCBI Taxonomy" id="6347"/>
    <lineage>
        <taxon>Eukaryota</taxon>
        <taxon>Metazoa</taxon>
        <taxon>Spiralia</taxon>
        <taxon>Lophotrochozoa</taxon>
        <taxon>Annelida</taxon>
        <taxon>Polychaeta</taxon>
        <taxon>Sedentaria</taxon>
        <taxon>Canalipalpata</taxon>
        <taxon>Sabellida</taxon>
        <taxon>Oweniida</taxon>
        <taxon>Oweniidae</taxon>
        <taxon>Owenia</taxon>
    </lineage>
</organism>
<dbReference type="Gene3D" id="1.20.1250.20">
    <property type="entry name" value="MFS general substrate transporter like domains"/>
    <property type="match status" value="1"/>
</dbReference>
<dbReference type="Proteomes" id="UP000749559">
    <property type="component" value="Unassembled WGS sequence"/>
</dbReference>
<evidence type="ECO:0000313" key="6">
    <source>
        <dbReference type="EMBL" id="CAH1800290.1"/>
    </source>
</evidence>
<feature type="transmembrane region" description="Helical" evidence="5">
    <location>
        <begin position="263"/>
        <end position="285"/>
    </location>
</feature>
<gene>
    <name evidence="6" type="ORF">OFUS_LOCUS24196</name>
</gene>
<proteinExistence type="predicted"/>
<accession>A0A8S4Q2B1</accession>
<dbReference type="AlphaFoldDB" id="A0A8S4Q2B1"/>